<dbReference type="SMART" id="SM00346">
    <property type="entry name" value="HTH_ICLR"/>
    <property type="match status" value="1"/>
</dbReference>
<dbReference type="Pfam" id="PF09339">
    <property type="entry name" value="HTH_IclR"/>
    <property type="match status" value="1"/>
</dbReference>
<keyword evidence="1" id="KW-0805">Transcription regulation</keyword>
<dbReference type="Pfam" id="PF01614">
    <property type="entry name" value="IclR_C"/>
    <property type="match status" value="1"/>
</dbReference>
<dbReference type="InterPro" id="IPR036390">
    <property type="entry name" value="WH_DNA-bd_sf"/>
</dbReference>
<dbReference type="Gene3D" id="1.10.10.10">
    <property type="entry name" value="Winged helix-like DNA-binding domain superfamily/Winged helix DNA-binding domain"/>
    <property type="match status" value="1"/>
</dbReference>
<keyword evidence="7" id="KW-1185">Reference proteome</keyword>
<evidence type="ECO:0000256" key="3">
    <source>
        <dbReference type="ARBA" id="ARBA00023163"/>
    </source>
</evidence>
<dbReference type="PANTHER" id="PTHR30136">
    <property type="entry name" value="HELIX-TURN-HELIX TRANSCRIPTIONAL REGULATOR, ICLR FAMILY"/>
    <property type="match status" value="1"/>
</dbReference>
<dbReference type="InterPro" id="IPR050707">
    <property type="entry name" value="HTH_MetabolicPath_Reg"/>
</dbReference>
<dbReference type="PROSITE" id="PS51078">
    <property type="entry name" value="ICLR_ED"/>
    <property type="match status" value="1"/>
</dbReference>
<evidence type="ECO:0000256" key="1">
    <source>
        <dbReference type="ARBA" id="ARBA00023015"/>
    </source>
</evidence>
<gene>
    <name evidence="6" type="ORF">OF122_13635</name>
</gene>
<dbReference type="Gene3D" id="3.30.450.40">
    <property type="match status" value="1"/>
</dbReference>
<evidence type="ECO:0000313" key="7">
    <source>
        <dbReference type="Proteomes" id="UP001163882"/>
    </source>
</evidence>
<name>A0ABY6IP53_9HYPH</name>
<feature type="domain" description="IclR-ED" evidence="5">
    <location>
        <begin position="72"/>
        <end position="253"/>
    </location>
</feature>
<dbReference type="RefSeq" id="WP_264224754.1">
    <property type="nucleotide sequence ID" value="NZ_CP107716.1"/>
</dbReference>
<dbReference type="SUPFAM" id="SSF46785">
    <property type="entry name" value="Winged helix' DNA-binding domain"/>
    <property type="match status" value="1"/>
</dbReference>
<protein>
    <submittedName>
        <fullName evidence="6">IclR family transcriptional regulator</fullName>
    </submittedName>
</protein>
<dbReference type="InterPro" id="IPR005471">
    <property type="entry name" value="Tscrpt_reg_IclR_N"/>
</dbReference>
<dbReference type="Proteomes" id="UP001163882">
    <property type="component" value="Chromosome"/>
</dbReference>
<evidence type="ECO:0000256" key="2">
    <source>
        <dbReference type="ARBA" id="ARBA00023125"/>
    </source>
</evidence>
<proteinExistence type="predicted"/>
<dbReference type="InterPro" id="IPR029016">
    <property type="entry name" value="GAF-like_dom_sf"/>
</dbReference>
<evidence type="ECO:0000259" key="5">
    <source>
        <dbReference type="PROSITE" id="PS51078"/>
    </source>
</evidence>
<dbReference type="SUPFAM" id="SSF55781">
    <property type="entry name" value="GAF domain-like"/>
    <property type="match status" value="1"/>
</dbReference>
<reference evidence="6" key="1">
    <citation type="submission" date="2022-10" db="EMBL/GenBank/DDBJ databases">
        <title>YIM 151497 complete genome.</title>
        <authorList>
            <person name="Chen X."/>
        </authorList>
    </citation>
    <scope>NUCLEOTIDE SEQUENCE</scope>
    <source>
        <strain evidence="6">YIM 151497</strain>
    </source>
</reference>
<feature type="domain" description="HTH iclR-type" evidence="4">
    <location>
        <begin position="10"/>
        <end position="71"/>
    </location>
</feature>
<keyword evidence="2" id="KW-0238">DNA-binding</keyword>
<dbReference type="InterPro" id="IPR036388">
    <property type="entry name" value="WH-like_DNA-bd_sf"/>
</dbReference>
<organism evidence="6 7">
    <name type="scientific">Pelagibacterium flavum</name>
    <dbReference type="NCBI Taxonomy" id="2984530"/>
    <lineage>
        <taxon>Bacteria</taxon>
        <taxon>Pseudomonadati</taxon>
        <taxon>Pseudomonadota</taxon>
        <taxon>Alphaproteobacteria</taxon>
        <taxon>Hyphomicrobiales</taxon>
        <taxon>Devosiaceae</taxon>
        <taxon>Pelagibacterium</taxon>
    </lineage>
</organism>
<keyword evidence="3" id="KW-0804">Transcription</keyword>
<evidence type="ECO:0000313" key="6">
    <source>
        <dbReference type="EMBL" id="UYQ71092.1"/>
    </source>
</evidence>
<dbReference type="PROSITE" id="PS51077">
    <property type="entry name" value="HTH_ICLR"/>
    <property type="match status" value="1"/>
</dbReference>
<dbReference type="InterPro" id="IPR014757">
    <property type="entry name" value="Tscrpt_reg_IclR_C"/>
</dbReference>
<evidence type="ECO:0000259" key="4">
    <source>
        <dbReference type="PROSITE" id="PS51077"/>
    </source>
</evidence>
<dbReference type="EMBL" id="CP107716">
    <property type="protein sequence ID" value="UYQ71092.1"/>
    <property type="molecule type" value="Genomic_DNA"/>
</dbReference>
<sequence>MAEEIDRYRAPALDKGLDILEVLAAAEDSLSQAEICRALGRSPNEIYRMLDRLVRRNYVRRTPEDRYALTLKLFELAHAREPLKRLINQALPLMRQFAMTSEQACHIVVYDRNALVVVAQVDSPSYWNVSLRVGSRMDLVNTGSGHVFLAYAEPGERALMLAKRDSVSESDVPADFDARLDRVRKQGFENMESAQVVAVSNLSAPIFGPLGSVIAVMTCPYAARLDRPDAPSPDQTLELLLETARTLSANLSASPTSPRKDSE</sequence>
<accession>A0ABY6IP53</accession>
<dbReference type="PANTHER" id="PTHR30136:SF7">
    <property type="entry name" value="HTH-TYPE TRANSCRIPTIONAL REGULATOR KDGR-RELATED"/>
    <property type="match status" value="1"/>
</dbReference>